<dbReference type="EMBL" id="QUTD01005870">
    <property type="protein sequence ID" value="RHY59002.1"/>
    <property type="molecule type" value="Genomic_DNA"/>
</dbReference>
<evidence type="ECO:0000313" key="9">
    <source>
        <dbReference type="Proteomes" id="UP000266196"/>
    </source>
</evidence>
<dbReference type="Proteomes" id="UP000266196">
    <property type="component" value="Unassembled WGS sequence"/>
</dbReference>
<dbReference type="AlphaFoldDB" id="A0A396ZNL7"/>
<dbReference type="EMBL" id="QUTE01009427">
    <property type="protein sequence ID" value="RHZ18852.1"/>
    <property type="molecule type" value="Genomic_DNA"/>
</dbReference>
<evidence type="ECO:0000313" key="7">
    <source>
        <dbReference type="EMBL" id="RHZ18852.1"/>
    </source>
</evidence>
<dbReference type="InterPro" id="IPR001478">
    <property type="entry name" value="PDZ"/>
</dbReference>
<dbReference type="EMBL" id="QUTB01005250">
    <property type="protein sequence ID" value="RHY56673.1"/>
    <property type="molecule type" value="Genomic_DNA"/>
</dbReference>
<evidence type="ECO:0000259" key="2">
    <source>
        <dbReference type="PROSITE" id="PS50106"/>
    </source>
</evidence>
<evidence type="ECO:0000313" key="12">
    <source>
        <dbReference type="Proteomes" id="UP000469452"/>
    </source>
</evidence>
<accession>A0A396ZNL7</accession>
<feature type="region of interest" description="Disordered" evidence="1">
    <location>
        <begin position="1"/>
        <end position="29"/>
    </location>
</feature>
<evidence type="ECO:0000313" key="10">
    <source>
        <dbReference type="Proteomes" id="UP000266643"/>
    </source>
</evidence>
<reference evidence="3 12" key="2">
    <citation type="submission" date="2019-06" db="EMBL/GenBank/DDBJ databases">
        <title>Genomics analysis of Aphanomyces spp. identifies a new class of oomycete effector associated with host adaptation.</title>
        <authorList>
            <person name="Gaulin E."/>
        </authorList>
    </citation>
    <scope>NUCLEOTIDE SEQUENCE [LARGE SCALE GENOMIC DNA]</scope>
    <source>
        <strain evidence="3 12">E</strain>
    </source>
</reference>
<dbReference type="InterPro" id="IPR041489">
    <property type="entry name" value="PDZ_6"/>
</dbReference>
<reference evidence="8 9" key="1">
    <citation type="submission" date="2018-08" db="EMBL/GenBank/DDBJ databases">
        <title>Aphanomyces genome sequencing and annotation.</title>
        <authorList>
            <person name="Minardi D."/>
            <person name="Oidtmann B."/>
            <person name="Van Der Giezen M."/>
            <person name="Studholme D.J."/>
        </authorList>
    </citation>
    <scope>NUCLEOTIDE SEQUENCE [LARGE SCALE GENOMIC DNA]</scope>
    <source>
        <strain evidence="7 9">197901</strain>
        <strain evidence="6 10">D2</strain>
        <strain evidence="4 8">Kv</strain>
        <strain evidence="5 11">Si</strain>
    </source>
</reference>
<gene>
    <name evidence="3" type="ORF">AaE_006463</name>
    <name evidence="6" type="ORF">DYB30_005200</name>
    <name evidence="7" type="ORF">DYB31_005075</name>
    <name evidence="5" type="ORF">DYB34_002736</name>
    <name evidence="4" type="ORF">DYB36_007602</name>
</gene>
<evidence type="ECO:0000313" key="8">
    <source>
        <dbReference type="Proteomes" id="UP000265427"/>
    </source>
</evidence>
<protein>
    <recommendedName>
        <fullName evidence="2">PDZ domain-containing protein</fullName>
    </recommendedName>
</protein>
<dbReference type="Proteomes" id="UP000469452">
    <property type="component" value="Unassembled WGS sequence"/>
</dbReference>
<name>A0A396ZNL7_APHAT</name>
<dbReference type="EMBL" id="QUSZ01011503">
    <property type="protein sequence ID" value="RHX97119.1"/>
    <property type="molecule type" value="Genomic_DNA"/>
</dbReference>
<dbReference type="InterPro" id="IPR036034">
    <property type="entry name" value="PDZ_sf"/>
</dbReference>
<dbReference type="SMART" id="SM00228">
    <property type="entry name" value="PDZ"/>
    <property type="match status" value="1"/>
</dbReference>
<dbReference type="Gene3D" id="2.30.42.10">
    <property type="match status" value="1"/>
</dbReference>
<dbReference type="Pfam" id="PF17820">
    <property type="entry name" value="PDZ_6"/>
    <property type="match status" value="1"/>
</dbReference>
<evidence type="ECO:0000313" key="11">
    <source>
        <dbReference type="Proteomes" id="UP000283543"/>
    </source>
</evidence>
<comment type="caution">
    <text evidence="4">The sequence shown here is derived from an EMBL/GenBank/DDBJ whole genome shotgun (WGS) entry which is preliminary data.</text>
</comment>
<sequence length="230" mass="25242">MPLMSHVNATPRSHGAVLDASSPTDSTSNISLDMDLLESSTNSVQSGGGPCAQCAARVTTEGNAYEVSLEKDLYGLGIYFAKGGDSAIVDQHVPFYKLPSGREAPGEACGVIKPGDILLSINEEDITSFKFEEVVEALRNLASGRVVLRFRTPNPASPDHESLEVRLRALENDVERERKCRLMTEKKMHMYRDEVLRLTDVNAVLHCTIKSLENDLHAAQKFARYAHVAI</sequence>
<evidence type="ECO:0000313" key="6">
    <source>
        <dbReference type="EMBL" id="RHY59002.1"/>
    </source>
</evidence>
<dbReference type="Proteomes" id="UP000283543">
    <property type="component" value="Unassembled WGS sequence"/>
</dbReference>
<evidence type="ECO:0000256" key="1">
    <source>
        <dbReference type="SAM" id="MobiDB-lite"/>
    </source>
</evidence>
<organism evidence="4 8">
    <name type="scientific">Aphanomyces astaci</name>
    <name type="common">Crayfish plague agent</name>
    <dbReference type="NCBI Taxonomy" id="112090"/>
    <lineage>
        <taxon>Eukaryota</taxon>
        <taxon>Sar</taxon>
        <taxon>Stramenopiles</taxon>
        <taxon>Oomycota</taxon>
        <taxon>Saprolegniomycetes</taxon>
        <taxon>Saprolegniales</taxon>
        <taxon>Verrucalvaceae</taxon>
        <taxon>Aphanomyces</taxon>
    </lineage>
</organism>
<dbReference type="Proteomes" id="UP000265427">
    <property type="component" value="Unassembled WGS sequence"/>
</dbReference>
<evidence type="ECO:0000313" key="4">
    <source>
        <dbReference type="EMBL" id="RHX97119.1"/>
    </source>
</evidence>
<dbReference type="Proteomes" id="UP000266643">
    <property type="component" value="Unassembled WGS sequence"/>
</dbReference>
<proteinExistence type="predicted"/>
<feature type="domain" description="PDZ" evidence="2">
    <location>
        <begin position="66"/>
        <end position="140"/>
    </location>
</feature>
<dbReference type="EMBL" id="VJMI01012019">
    <property type="protein sequence ID" value="KAF0751202.1"/>
    <property type="molecule type" value="Genomic_DNA"/>
</dbReference>
<dbReference type="PROSITE" id="PS50106">
    <property type="entry name" value="PDZ"/>
    <property type="match status" value="1"/>
</dbReference>
<evidence type="ECO:0000313" key="3">
    <source>
        <dbReference type="EMBL" id="KAF0751202.1"/>
    </source>
</evidence>
<evidence type="ECO:0000313" key="5">
    <source>
        <dbReference type="EMBL" id="RHY56673.1"/>
    </source>
</evidence>
<dbReference type="SUPFAM" id="SSF50156">
    <property type="entry name" value="PDZ domain-like"/>
    <property type="match status" value="1"/>
</dbReference>